<sequence>MYRDFWLLGELLLSKEDFWTEDELIPWSADDFYEPWGNVPLPKPIPRLFDKITDHVADTEPERTLARYKRLGHRRAYLE</sequence>
<comment type="caution">
    <text evidence="1">The sequence shown here is derived from an EMBL/GenBank/DDBJ whole genome shotgun (WGS) entry which is preliminary data.</text>
</comment>
<proteinExistence type="predicted"/>
<evidence type="ECO:0008006" key="3">
    <source>
        <dbReference type="Google" id="ProtNLM"/>
    </source>
</evidence>
<dbReference type="EMBL" id="RSCK01000110">
    <property type="protein sequence ID" value="RUT02347.1"/>
    <property type="molecule type" value="Genomic_DNA"/>
</dbReference>
<dbReference type="RefSeq" id="WP_106166453.1">
    <property type="nucleotide sequence ID" value="NZ_JAVKZF010000001.1"/>
</dbReference>
<evidence type="ECO:0000313" key="1">
    <source>
        <dbReference type="EMBL" id="RUT02347.1"/>
    </source>
</evidence>
<name>A0AB37UA45_9CYAN</name>
<reference evidence="1 2" key="1">
    <citation type="journal article" date="2019" name="Genome Biol. Evol.">
        <title>Day and night: Metabolic profiles and evolutionary relationships of six axenic non-marine cyanobacteria.</title>
        <authorList>
            <person name="Will S.E."/>
            <person name="Henke P."/>
            <person name="Boedeker C."/>
            <person name="Huang S."/>
            <person name="Brinkmann H."/>
            <person name="Rohde M."/>
            <person name="Jarek M."/>
            <person name="Friedl T."/>
            <person name="Seufert S."/>
            <person name="Schumacher M."/>
            <person name="Overmann J."/>
            <person name="Neumann-Schaal M."/>
            <person name="Petersen J."/>
        </authorList>
    </citation>
    <scope>NUCLEOTIDE SEQUENCE [LARGE SCALE GENOMIC DNA]</scope>
    <source>
        <strain evidence="1 2">SAG 39.79</strain>
    </source>
</reference>
<accession>A0AB37UA45</accession>
<dbReference type="Proteomes" id="UP000282574">
    <property type="component" value="Unassembled WGS sequence"/>
</dbReference>
<protein>
    <recommendedName>
        <fullName evidence="3">Cryptochrome/DNA photolyase FAD-binding domain-containing protein</fullName>
    </recommendedName>
</protein>
<dbReference type="AlphaFoldDB" id="A0AB37UA45"/>
<keyword evidence="2" id="KW-1185">Reference proteome</keyword>
<gene>
    <name evidence="1" type="ORF">DSM107010_62870</name>
</gene>
<organism evidence="1 2">
    <name type="scientific">Chroococcidiopsis cubana SAG 39.79</name>
    <dbReference type="NCBI Taxonomy" id="388085"/>
    <lineage>
        <taxon>Bacteria</taxon>
        <taxon>Bacillati</taxon>
        <taxon>Cyanobacteriota</taxon>
        <taxon>Cyanophyceae</taxon>
        <taxon>Chroococcidiopsidales</taxon>
        <taxon>Chroococcidiopsidaceae</taxon>
        <taxon>Chroococcidiopsis</taxon>
    </lineage>
</organism>
<evidence type="ECO:0000313" key="2">
    <source>
        <dbReference type="Proteomes" id="UP000282574"/>
    </source>
</evidence>